<organism evidence="2 3">
    <name type="scientific">Chlorogloeopsis fritschii PCC 6912</name>
    <dbReference type="NCBI Taxonomy" id="211165"/>
    <lineage>
        <taxon>Bacteria</taxon>
        <taxon>Bacillati</taxon>
        <taxon>Cyanobacteriota</taxon>
        <taxon>Cyanophyceae</taxon>
        <taxon>Nostocales</taxon>
        <taxon>Chlorogloeopsidaceae</taxon>
        <taxon>Chlorogloeopsis</taxon>
    </lineage>
</organism>
<gene>
    <name evidence="2" type="ORF">PCC6912_45200</name>
</gene>
<dbReference type="AlphaFoldDB" id="A0A3S0XRC4"/>
<protein>
    <recommendedName>
        <fullName evidence="1">Transposase DDE domain-containing protein</fullName>
    </recommendedName>
</protein>
<dbReference type="Pfam" id="PF13737">
    <property type="entry name" value="DDE_Tnp_1_5"/>
    <property type="match status" value="1"/>
</dbReference>
<proteinExistence type="predicted"/>
<accession>A0A3S0XRC4</accession>
<dbReference type="Proteomes" id="UP000268857">
    <property type="component" value="Unassembled WGS sequence"/>
</dbReference>
<dbReference type="RefSeq" id="WP_071588470.1">
    <property type="nucleotide sequence ID" value="NZ_AJLN01000152.1"/>
</dbReference>
<comment type="caution">
    <text evidence="2">The sequence shown here is derived from an EMBL/GenBank/DDBJ whole genome shotgun (WGS) entry which is preliminary data.</text>
</comment>
<dbReference type="InterPro" id="IPR025668">
    <property type="entry name" value="Tnp_DDE_dom"/>
</dbReference>
<reference evidence="2 3" key="1">
    <citation type="journal article" date="2019" name="Genome Biol. Evol.">
        <title>Day and night: Metabolic profiles and evolutionary relationships of six axenic non-marine cyanobacteria.</title>
        <authorList>
            <person name="Will S.E."/>
            <person name="Henke P."/>
            <person name="Boedeker C."/>
            <person name="Huang S."/>
            <person name="Brinkmann H."/>
            <person name="Rohde M."/>
            <person name="Jarek M."/>
            <person name="Friedl T."/>
            <person name="Seufert S."/>
            <person name="Schumacher M."/>
            <person name="Overmann J."/>
            <person name="Neumann-Schaal M."/>
            <person name="Petersen J."/>
        </authorList>
    </citation>
    <scope>NUCLEOTIDE SEQUENCE [LARGE SCALE GENOMIC DNA]</scope>
    <source>
        <strain evidence="2 3">PCC 6912</strain>
    </source>
</reference>
<evidence type="ECO:0000259" key="1">
    <source>
        <dbReference type="Pfam" id="PF13737"/>
    </source>
</evidence>
<keyword evidence="3" id="KW-1185">Reference proteome</keyword>
<name>A0A3S0XRC4_CHLFR</name>
<feature type="domain" description="Transposase DDE" evidence="1">
    <location>
        <begin position="3"/>
        <end position="43"/>
    </location>
</feature>
<sequence length="83" mass="9325">MGAIQSLFHLLGRQAEGFLESLFTLMGIELEVPEHSALSRRLSKWGGGNASNSKTESYPRCSGFNWGKSLWRGRMESPHTWRG</sequence>
<dbReference type="EMBL" id="RSCJ01000022">
    <property type="protein sequence ID" value="RUR75948.1"/>
    <property type="molecule type" value="Genomic_DNA"/>
</dbReference>
<evidence type="ECO:0000313" key="2">
    <source>
        <dbReference type="EMBL" id="RUR75948.1"/>
    </source>
</evidence>
<evidence type="ECO:0000313" key="3">
    <source>
        <dbReference type="Proteomes" id="UP000268857"/>
    </source>
</evidence>